<evidence type="ECO:0000313" key="2">
    <source>
        <dbReference type="Proteomes" id="UP000317648"/>
    </source>
</evidence>
<reference evidence="1 2" key="1">
    <citation type="submission" date="2019-02" db="EMBL/GenBank/DDBJ databases">
        <title>Deep-cultivation of Planctomycetes and their phenomic and genomic characterization uncovers novel biology.</title>
        <authorList>
            <person name="Wiegand S."/>
            <person name="Jogler M."/>
            <person name="Boedeker C."/>
            <person name="Pinto D."/>
            <person name="Vollmers J."/>
            <person name="Rivas-Marin E."/>
            <person name="Kohn T."/>
            <person name="Peeters S.H."/>
            <person name="Heuer A."/>
            <person name="Rast P."/>
            <person name="Oberbeckmann S."/>
            <person name="Bunk B."/>
            <person name="Jeske O."/>
            <person name="Meyerdierks A."/>
            <person name="Storesund J.E."/>
            <person name="Kallscheuer N."/>
            <person name="Luecker S."/>
            <person name="Lage O.M."/>
            <person name="Pohl T."/>
            <person name="Merkel B.J."/>
            <person name="Hornburger P."/>
            <person name="Mueller R.-W."/>
            <person name="Bruemmer F."/>
            <person name="Labrenz M."/>
            <person name="Spormann A.M."/>
            <person name="Op den Camp H."/>
            <person name="Overmann J."/>
            <person name="Amann R."/>
            <person name="Jetten M.S.M."/>
            <person name="Mascher T."/>
            <person name="Medema M.H."/>
            <person name="Devos D.P."/>
            <person name="Kaster A.-K."/>
            <person name="Ovreas L."/>
            <person name="Rohde M."/>
            <person name="Galperin M.Y."/>
            <person name="Jogler C."/>
        </authorList>
    </citation>
    <scope>NUCLEOTIDE SEQUENCE [LARGE SCALE GENOMIC DNA]</scope>
    <source>
        <strain evidence="1 2">Pla85_3_4</strain>
    </source>
</reference>
<dbReference type="EMBL" id="CP036433">
    <property type="protein sequence ID" value="QDU98944.1"/>
    <property type="molecule type" value="Genomic_DNA"/>
</dbReference>
<organism evidence="1 2">
    <name type="scientific">Lignipirellula cremea</name>
    <dbReference type="NCBI Taxonomy" id="2528010"/>
    <lineage>
        <taxon>Bacteria</taxon>
        <taxon>Pseudomonadati</taxon>
        <taxon>Planctomycetota</taxon>
        <taxon>Planctomycetia</taxon>
        <taxon>Pirellulales</taxon>
        <taxon>Pirellulaceae</taxon>
        <taxon>Lignipirellula</taxon>
    </lineage>
</organism>
<keyword evidence="2" id="KW-1185">Reference proteome</keyword>
<sequence>MSPNPDVAATPRYVLIDGENRLGPIVASDESGMRFSPLYGFSDRQSFDTFCNASELALKPYPLVMGYLRAQLETGNGPGLIVVDAAGPRQTHLQAATLEAVLESQEKKLPQVPLSHGLAFDEAARAYRSINLGQEATPSAESRLP</sequence>
<gene>
    <name evidence="1" type="ORF">Pla8534_68550</name>
</gene>
<evidence type="ECO:0000313" key="1">
    <source>
        <dbReference type="EMBL" id="QDU98944.1"/>
    </source>
</evidence>
<dbReference type="Proteomes" id="UP000317648">
    <property type="component" value="Chromosome"/>
</dbReference>
<proteinExistence type="predicted"/>
<dbReference type="KEGG" id="lcre:Pla8534_68550"/>
<accession>A0A518E4D4</accession>
<protein>
    <submittedName>
        <fullName evidence="1">Uncharacterized protein</fullName>
    </submittedName>
</protein>
<name>A0A518E4D4_9BACT</name>
<dbReference type="AlphaFoldDB" id="A0A518E4D4"/>
<dbReference type="OrthoDB" id="283632at2"/>
<dbReference type="RefSeq" id="WP_145058584.1">
    <property type="nucleotide sequence ID" value="NZ_CP036433.1"/>
</dbReference>